<organism evidence="5">
    <name type="scientific">Chromera velia CCMP2878</name>
    <dbReference type="NCBI Taxonomy" id="1169474"/>
    <lineage>
        <taxon>Eukaryota</taxon>
        <taxon>Sar</taxon>
        <taxon>Alveolata</taxon>
        <taxon>Colpodellida</taxon>
        <taxon>Chromeraceae</taxon>
        <taxon>Chromera</taxon>
    </lineage>
</organism>
<feature type="compositionally biased region" description="Acidic residues" evidence="4">
    <location>
        <begin position="25"/>
        <end position="35"/>
    </location>
</feature>
<dbReference type="VEuPathDB" id="CryptoDB:Cvel_22269"/>
<evidence type="ECO:0000313" key="5">
    <source>
        <dbReference type="EMBL" id="CUC09652.1"/>
    </source>
</evidence>
<evidence type="ECO:0000256" key="2">
    <source>
        <dbReference type="ARBA" id="ARBA00022614"/>
    </source>
</evidence>
<dbReference type="AlphaFoldDB" id="A0A0K6S7L5"/>
<dbReference type="GO" id="GO:0005096">
    <property type="term" value="F:GTPase activator activity"/>
    <property type="evidence" value="ECO:0007669"/>
    <property type="project" value="UniProtKB-KW"/>
</dbReference>
<dbReference type="SMART" id="SM00368">
    <property type="entry name" value="LRR_RI"/>
    <property type="match status" value="6"/>
</dbReference>
<dbReference type="EMBL" id="CDMZ01001295">
    <property type="protein sequence ID" value="CUC09652.1"/>
    <property type="molecule type" value="Genomic_DNA"/>
</dbReference>
<dbReference type="InterPro" id="IPR032675">
    <property type="entry name" value="LRR_dom_sf"/>
</dbReference>
<dbReference type="SUPFAM" id="SSF52047">
    <property type="entry name" value="RNI-like"/>
    <property type="match status" value="2"/>
</dbReference>
<evidence type="ECO:0000256" key="1">
    <source>
        <dbReference type="ARBA" id="ARBA00022468"/>
    </source>
</evidence>
<dbReference type="GO" id="GO:0031267">
    <property type="term" value="F:small GTPase binding"/>
    <property type="evidence" value="ECO:0007669"/>
    <property type="project" value="TreeGrafter"/>
</dbReference>
<dbReference type="InterPro" id="IPR001611">
    <property type="entry name" value="Leu-rich_rpt"/>
</dbReference>
<evidence type="ECO:0000256" key="3">
    <source>
        <dbReference type="ARBA" id="ARBA00022737"/>
    </source>
</evidence>
<accession>A0A0K6S7L5</accession>
<dbReference type="Gene3D" id="3.80.10.10">
    <property type="entry name" value="Ribonuclease Inhibitor"/>
    <property type="match status" value="4"/>
</dbReference>
<keyword evidence="1" id="KW-0343">GTPase activation</keyword>
<protein>
    <submittedName>
        <fullName evidence="5">Uncharacterized protein</fullName>
    </submittedName>
</protein>
<dbReference type="PANTHER" id="PTHR24113:SF12">
    <property type="entry name" value="RAN GTPASE-ACTIVATING PROTEIN 1"/>
    <property type="match status" value="1"/>
</dbReference>
<dbReference type="GO" id="GO:0005634">
    <property type="term" value="C:nucleus"/>
    <property type="evidence" value="ECO:0007669"/>
    <property type="project" value="TreeGrafter"/>
</dbReference>
<reference evidence="5" key="1">
    <citation type="submission" date="2014-11" db="EMBL/GenBank/DDBJ databases">
        <title>Molecular phylogeny of cliff fern family Woodsiaceae with morphological implications.</title>
        <authorList>
            <person name="Shao Y.-Z."/>
            <person name="Wei R."/>
            <person name="Zhang X.-C."/>
        </authorList>
    </citation>
    <scope>NUCLEOTIDE SEQUENCE</scope>
</reference>
<keyword evidence="2" id="KW-0433">Leucine-rich repeat</keyword>
<name>A0A0K6S7L5_9ALVE</name>
<feature type="region of interest" description="Disordered" evidence="4">
    <location>
        <begin position="1"/>
        <end position="38"/>
    </location>
</feature>
<sequence length="915" mass="100496">MSEESEGSAKKRQLNRETSATNYTEGDESDTDETQNEGAQMRDESLTLLLERVAGVTNFQKLSNLARRRSSFGLAWLCSVLSRKLKSTEATGRGRGALEEGDVLDPQQASGCVDLSGTRDLSARQIFLFLDSLPSSVTELKLDSVAVSGPAKKRFVRFLNRLQEARENGTDAPRLTSFTFARHSFRRLADASEIFPLLLPFLETLSLSGNYLDMAAFEALAEVIRDGKASALRHLDLSETGIDRVKLELLCLATLDRAMKERPEPMQVEVLNLSGNPQIGDGGVERLCSILVHCALPQIRELLLSCCSISRAGCMRLVWVLREGWCVPLIETVDLSRNYLDAACVDALGSVVRVECVPNLKNLNLWGRPIGAGEGGFLRALRASNRPPLEDVKVNLSDVGEEEAYVLGRGDGSVRTLGVDFEHLPAAALLFLKGLLQSSAGGGQFEGLDFMGDVGSQGLRLLGEAIDQKRLNSLRVLCVKGEVEQQDDADAFFTALSLTRVPNLKYLRVMGLQVNDEQMVLLGEAVRVGNLPRVVSIDFGNENRDIRRVGMEALMGAVVEREEGLPSLEYLDFHRTNAGEGIGSLGTALLSGKLQNLRDINMNDSGLTDESVKAFAAAVKGGALGGVGRLDLRQNTFVSMEGWEVFLKAIATCREPLRRMWSLFLPDSCAYAPRGSAVAALGSGNLPSLDQISPDSFHIRDAESLHVLCAAVLKGVFPDLDRNYDSSIELTVRAERERGRPPLDLDPLWFAIAESKYGLPECISILDLQGGRMGKEVMEALAFPPACLPSGPPPVRGRLGSVRILNLRDCSIDDSRMILLGHILYHQECRLRRLHLDDNDITEEGVKTFFAIQDEKSLFELHTLTLWGQKCETPGFIQATEKALDEARAEWKMCSLVTLWGDTQRFSESSESLYC</sequence>
<dbReference type="Pfam" id="PF13516">
    <property type="entry name" value="LRR_6"/>
    <property type="match status" value="2"/>
</dbReference>
<dbReference type="PANTHER" id="PTHR24113">
    <property type="entry name" value="RAN GTPASE-ACTIVATING PROTEIN 1"/>
    <property type="match status" value="1"/>
</dbReference>
<keyword evidence="3" id="KW-0677">Repeat</keyword>
<proteinExistence type="predicted"/>
<dbReference type="GO" id="GO:0048471">
    <property type="term" value="C:perinuclear region of cytoplasm"/>
    <property type="evidence" value="ECO:0007669"/>
    <property type="project" value="TreeGrafter"/>
</dbReference>
<dbReference type="GO" id="GO:0005829">
    <property type="term" value="C:cytosol"/>
    <property type="evidence" value="ECO:0007669"/>
    <property type="project" value="TreeGrafter"/>
</dbReference>
<evidence type="ECO:0000256" key="4">
    <source>
        <dbReference type="SAM" id="MobiDB-lite"/>
    </source>
</evidence>
<dbReference type="PhylomeDB" id="A0A0K6S7L5"/>
<gene>
    <name evidence="5" type="ORF">Cvel_22269.t2.CR1</name>
</gene>
<dbReference type="InterPro" id="IPR027038">
    <property type="entry name" value="RanGap"/>
</dbReference>
<dbReference type="GO" id="GO:0006913">
    <property type="term" value="P:nucleocytoplasmic transport"/>
    <property type="evidence" value="ECO:0007669"/>
    <property type="project" value="TreeGrafter"/>
</dbReference>